<accession>A0A3Q9ISH5</accession>
<evidence type="ECO:0000313" key="1">
    <source>
        <dbReference type="EMBL" id="AZS29846.1"/>
    </source>
</evidence>
<dbReference type="RefSeq" id="WP_106480571.1">
    <property type="nucleotide sequence ID" value="NZ_CP032819.1"/>
</dbReference>
<dbReference type="KEGG" id="buy:D8S85_10005"/>
<keyword evidence="2" id="KW-1185">Reference proteome</keyword>
<gene>
    <name evidence="1" type="ORF">D8S85_10005</name>
</gene>
<sequence>MWNRKKKFIPASRISEEFTRGEYEPDSLLENSFYRQMAENLKSFNVDLISDNPLETLYNHICHLDNLFRLLRNPWHVEAGEIQKACAYYVAHAKLSKQENDAFTDMVNGFVASVCYLTEWHDFICQMQQFFCHQEKELRQVFKVQKQKAVGNDKPAIEAATYCMTVGESEIYGMTYEQLEELYKAVGLFIKREKAPFDCNIKGYNRYPISIDKSVNFDVRKEVFFVDYSLDTFESSLNCMSADQLKRVADIISEFLKTYGENGDRKVYWDIADYSSVVSGREIYFRVNEDSRSTRFMTPPYVRKRIDKMEDRGVEIRYDINVNELESVSLSFEEFISLYRQLGSFLN</sequence>
<dbReference type="EMBL" id="CP032819">
    <property type="protein sequence ID" value="AZS29846.1"/>
    <property type="molecule type" value="Genomic_DNA"/>
</dbReference>
<proteinExistence type="predicted"/>
<dbReference type="AlphaFoldDB" id="A0A3Q9ISH5"/>
<dbReference type="Proteomes" id="UP000270673">
    <property type="component" value="Chromosome"/>
</dbReference>
<dbReference type="OrthoDB" id="1095300at2"/>
<evidence type="ECO:0000313" key="2">
    <source>
        <dbReference type="Proteomes" id="UP000270673"/>
    </source>
</evidence>
<name>A0A3Q9ISH5_9BACT</name>
<protein>
    <submittedName>
        <fullName evidence="1">Uncharacterized protein</fullName>
    </submittedName>
</protein>
<organism evidence="1 2">
    <name type="scientific">Butyricimonas faecalis</name>
    <dbReference type="NCBI Taxonomy" id="2093856"/>
    <lineage>
        <taxon>Bacteria</taxon>
        <taxon>Pseudomonadati</taxon>
        <taxon>Bacteroidota</taxon>
        <taxon>Bacteroidia</taxon>
        <taxon>Bacteroidales</taxon>
        <taxon>Odoribacteraceae</taxon>
        <taxon>Butyricimonas</taxon>
    </lineage>
</organism>
<reference evidence="1 2" key="1">
    <citation type="submission" date="2018-10" db="EMBL/GenBank/DDBJ databases">
        <title>Butyricimonas faecalis sp. nov., isolated from human faeces and emended description of the genus Butyricimonas.</title>
        <authorList>
            <person name="Le Roy T."/>
            <person name="Van der Smissen P."/>
            <person name="Paquot A."/>
            <person name="Delzenne N."/>
            <person name="Muccioli G."/>
            <person name="Collet J.-F."/>
            <person name="Cani P.D."/>
        </authorList>
    </citation>
    <scope>NUCLEOTIDE SEQUENCE [LARGE SCALE GENOMIC DNA]</scope>
    <source>
        <strain evidence="1 2">H184</strain>
    </source>
</reference>